<dbReference type="InterPro" id="IPR004242">
    <property type="entry name" value="Transposase_21"/>
</dbReference>
<keyword evidence="2" id="KW-1185">Reference proteome</keyword>
<sequence length="444" mass="51294">MDESWMHADRRSKAYELGVEGFLNFVVENLIWIWHGEPWEWTTNASRNLEEDEQSRFSFVSEEVGMDDNDLGDIGFDPYEFANVIGDGDQPLYPGSSVLLWTVNDFPAYRNLSGSVVKGYRACPIYSDDTPSHRLKNGHKICYIGHRKWLPINHPYRRQRAAFNGKPKYGTPPEPLNGEEVLRIVEDINYIWGSKNGGSVGENDGDKVCWKKKSKFFDIEHCKYLHVRHVLDVMHIEKNVCDSIIGTLLEIPGKNKDGIAARLDLLNKGAHLYVLENTEEVLPYIEEHMIHIKTTYPKFRKRTKWLQDKHNSTFIQWLHFKVQSELNGEEHNGVSENLRWLAAGPSMAVPSYRSYLINGVKFNTKAQDDVRTVQNKIWDLDYHKFRIPVLREYNDVIGDDVLGDTRIECEPFTRGIPNVDTFDDLVGEFGNENIRAGCEDIWID</sequence>
<evidence type="ECO:0000313" key="1">
    <source>
        <dbReference type="EMBL" id="KAI5350480.1"/>
    </source>
</evidence>
<gene>
    <name evidence="1" type="ORF">L3X38_003371</name>
</gene>
<accession>A0AAD5F215</accession>
<dbReference type="EMBL" id="JAJFAZ020000001">
    <property type="protein sequence ID" value="KAI5350480.1"/>
    <property type="molecule type" value="Genomic_DNA"/>
</dbReference>
<dbReference type="PANTHER" id="PTHR10775:SF179">
    <property type="entry name" value="TRANSPOSON, EN_SPM-LIKE, TRANSPOSASE-ASSOCIATED DOMAIN PROTEIN"/>
    <property type="match status" value="1"/>
</dbReference>
<dbReference type="PANTHER" id="PTHR10775">
    <property type="entry name" value="OS08G0208400 PROTEIN"/>
    <property type="match status" value="1"/>
</dbReference>
<proteinExistence type="predicted"/>
<reference evidence="1 2" key="1">
    <citation type="journal article" date="2022" name="G3 (Bethesda)">
        <title>Whole-genome sequence and methylome profiling of the almond [Prunus dulcis (Mill.) D.A. Webb] cultivar 'Nonpareil'.</title>
        <authorList>
            <person name="D'Amico-Willman K.M."/>
            <person name="Ouma W.Z."/>
            <person name="Meulia T."/>
            <person name="Sideli G.M."/>
            <person name="Gradziel T.M."/>
            <person name="Fresnedo-Ramirez J."/>
        </authorList>
    </citation>
    <scope>NUCLEOTIDE SEQUENCE [LARGE SCALE GENOMIC DNA]</scope>
    <source>
        <strain evidence="1">Clone GOH B32 T37-40</strain>
    </source>
</reference>
<dbReference type="Pfam" id="PF02992">
    <property type="entry name" value="Transposase_21"/>
    <property type="match status" value="1"/>
</dbReference>
<name>A0AAD5F215_PRUDU</name>
<dbReference type="Proteomes" id="UP001054821">
    <property type="component" value="Chromosome 1"/>
</dbReference>
<organism evidence="1 2">
    <name type="scientific">Prunus dulcis</name>
    <name type="common">Almond</name>
    <name type="synonym">Amygdalus dulcis</name>
    <dbReference type="NCBI Taxonomy" id="3755"/>
    <lineage>
        <taxon>Eukaryota</taxon>
        <taxon>Viridiplantae</taxon>
        <taxon>Streptophyta</taxon>
        <taxon>Embryophyta</taxon>
        <taxon>Tracheophyta</taxon>
        <taxon>Spermatophyta</taxon>
        <taxon>Magnoliopsida</taxon>
        <taxon>eudicotyledons</taxon>
        <taxon>Gunneridae</taxon>
        <taxon>Pentapetalae</taxon>
        <taxon>rosids</taxon>
        <taxon>fabids</taxon>
        <taxon>Rosales</taxon>
        <taxon>Rosaceae</taxon>
        <taxon>Amygdaloideae</taxon>
        <taxon>Amygdaleae</taxon>
        <taxon>Prunus</taxon>
    </lineage>
</organism>
<evidence type="ECO:0000313" key="2">
    <source>
        <dbReference type="Proteomes" id="UP001054821"/>
    </source>
</evidence>
<comment type="caution">
    <text evidence="1">The sequence shown here is derived from an EMBL/GenBank/DDBJ whole genome shotgun (WGS) entry which is preliminary data.</text>
</comment>
<protein>
    <submittedName>
        <fullName evidence="1">Uncharacterized protein</fullName>
    </submittedName>
</protein>
<dbReference type="AlphaFoldDB" id="A0AAD5F215"/>